<proteinExistence type="predicted"/>
<dbReference type="OrthoDB" id="3055037at2759"/>
<keyword evidence="4" id="KW-1185">Reference proteome</keyword>
<organism evidence="3 4">
    <name type="scientific">Dendrothele bispora (strain CBS 962.96)</name>
    <dbReference type="NCBI Taxonomy" id="1314807"/>
    <lineage>
        <taxon>Eukaryota</taxon>
        <taxon>Fungi</taxon>
        <taxon>Dikarya</taxon>
        <taxon>Basidiomycota</taxon>
        <taxon>Agaricomycotina</taxon>
        <taxon>Agaricomycetes</taxon>
        <taxon>Agaricomycetidae</taxon>
        <taxon>Agaricales</taxon>
        <taxon>Agaricales incertae sedis</taxon>
        <taxon>Dendrothele</taxon>
    </lineage>
</organism>
<name>A0A4S8M7E3_DENBC</name>
<dbReference type="Proteomes" id="UP000297245">
    <property type="component" value="Unassembled WGS sequence"/>
</dbReference>
<sequence>MATLTKTLRSLATASRHAGDILVSQLLAFMMICLRIKNDILLIYPSTHQPHQTPPILPLETQVFLGDTCKMDLENVEACWRAVGDVVWAEDTVLSGVKDEQALQDTFNMHGGRLYRVLWPSTQVCINSECLYVKENKLLKLQRAVEHDAILYTFSMGPIPVRTHNFTCDGCGVVYHPDYFLKTEIATNERLRHYYHSEELPDVIQVATHHFVETKLGKMWANSMLYGWYVNSASNCARIYERSLMSARAIPSDWTVKANLRPEFVYDSFKIISILRYHQIRGSHFCVSQNIDQAYRFDSEMERINEEFREYGQPEVNHRCEKCVRTVLNTEGELCEVFAVVCDGVTVGRPCCGVPHCRGQLLSTRDAFCEEHSSKKSICRITGCERSIKSKNSKSCDLAEHQALEAKYRETEKAAFQLKLRYERSRKMDEEQNAIWDAGTEVLNTGSSAMFEAVVENGKGKKTAAIRAQFGRRRTHNEQLIIAPCGIILARETFYHSEAFSAVAKFVKDTFRNRRKPNHFIYDSNCILSKHVRKHKDEEMRSFFQDIGLAVDVFHFKCKHSEKDEYCGSECNPWKFPELMYVNENGEACWYFNTSIAEQTNVWFGRYHSMCREMQAIFYEFFLNTMILMYNEDKKNELELEGLYPTYWRTM</sequence>
<gene>
    <name evidence="3" type="ORF">K435DRAFT_661838</name>
</gene>
<feature type="domain" description="CxC5 like cysteine cluster associated with KDZ" evidence="1">
    <location>
        <begin position="115"/>
        <end position="243"/>
    </location>
</feature>
<evidence type="ECO:0000259" key="2">
    <source>
        <dbReference type="Pfam" id="PF18721"/>
    </source>
</evidence>
<evidence type="ECO:0000313" key="4">
    <source>
        <dbReference type="Proteomes" id="UP000297245"/>
    </source>
</evidence>
<dbReference type="InterPro" id="IPR040898">
    <property type="entry name" value="CxC6"/>
</dbReference>
<feature type="domain" description="CxC6 like cysteine cluster associated with KDZ" evidence="2">
    <location>
        <begin position="341"/>
        <end position="406"/>
    </location>
</feature>
<dbReference type="AlphaFoldDB" id="A0A4S8M7E3"/>
<dbReference type="EMBL" id="ML179145">
    <property type="protein sequence ID" value="THU97981.1"/>
    <property type="molecule type" value="Genomic_DNA"/>
</dbReference>
<dbReference type="Pfam" id="PF18718">
    <property type="entry name" value="CxC5"/>
    <property type="match status" value="1"/>
</dbReference>
<accession>A0A4S8M7E3</accession>
<dbReference type="Pfam" id="PF18721">
    <property type="entry name" value="CxC6"/>
    <property type="match status" value="1"/>
</dbReference>
<evidence type="ECO:0000313" key="3">
    <source>
        <dbReference type="EMBL" id="THU97981.1"/>
    </source>
</evidence>
<reference evidence="3 4" key="1">
    <citation type="journal article" date="2019" name="Nat. Ecol. Evol.">
        <title>Megaphylogeny resolves global patterns of mushroom evolution.</title>
        <authorList>
            <person name="Varga T."/>
            <person name="Krizsan K."/>
            <person name="Foldi C."/>
            <person name="Dima B."/>
            <person name="Sanchez-Garcia M."/>
            <person name="Sanchez-Ramirez S."/>
            <person name="Szollosi G.J."/>
            <person name="Szarkandi J.G."/>
            <person name="Papp V."/>
            <person name="Albert L."/>
            <person name="Andreopoulos W."/>
            <person name="Angelini C."/>
            <person name="Antonin V."/>
            <person name="Barry K.W."/>
            <person name="Bougher N.L."/>
            <person name="Buchanan P."/>
            <person name="Buyck B."/>
            <person name="Bense V."/>
            <person name="Catcheside P."/>
            <person name="Chovatia M."/>
            <person name="Cooper J."/>
            <person name="Damon W."/>
            <person name="Desjardin D."/>
            <person name="Finy P."/>
            <person name="Geml J."/>
            <person name="Haridas S."/>
            <person name="Hughes K."/>
            <person name="Justo A."/>
            <person name="Karasinski D."/>
            <person name="Kautmanova I."/>
            <person name="Kiss B."/>
            <person name="Kocsube S."/>
            <person name="Kotiranta H."/>
            <person name="LaButti K.M."/>
            <person name="Lechner B.E."/>
            <person name="Liimatainen K."/>
            <person name="Lipzen A."/>
            <person name="Lukacs Z."/>
            <person name="Mihaltcheva S."/>
            <person name="Morgado L.N."/>
            <person name="Niskanen T."/>
            <person name="Noordeloos M.E."/>
            <person name="Ohm R.A."/>
            <person name="Ortiz-Santana B."/>
            <person name="Ovrebo C."/>
            <person name="Racz N."/>
            <person name="Riley R."/>
            <person name="Savchenko A."/>
            <person name="Shiryaev A."/>
            <person name="Soop K."/>
            <person name="Spirin V."/>
            <person name="Szebenyi C."/>
            <person name="Tomsovsky M."/>
            <person name="Tulloss R.E."/>
            <person name="Uehling J."/>
            <person name="Grigoriev I.V."/>
            <person name="Vagvolgyi C."/>
            <person name="Papp T."/>
            <person name="Martin F.M."/>
            <person name="Miettinen O."/>
            <person name="Hibbett D.S."/>
            <person name="Nagy L.G."/>
        </authorList>
    </citation>
    <scope>NUCLEOTIDE SEQUENCE [LARGE SCALE GENOMIC DNA]</scope>
    <source>
        <strain evidence="3 4">CBS 962.96</strain>
    </source>
</reference>
<evidence type="ECO:0008006" key="5">
    <source>
        <dbReference type="Google" id="ProtNLM"/>
    </source>
</evidence>
<protein>
    <recommendedName>
        <fullName evidence="5">CxC6 like cysteine cluster associated with KDZ domain-containing protein</fullName>
    </recommendedName>
</protein>
<evidence type="ECO:0000259" key="1">
    <source>
        <dbReference type="Pfam" id="PF18718"/>
    </source>
</evidence>
<dbReference type="InterPro" id="IPR041539">
    <property type="entry name" value="CxC5"/>
</dbReference>